<name>A0ABS2NUU3_9BACI</name>
<dbReference type="EMBL" id="JAFBED010000001">
    <property type="protein sequence ID" value="MBM7618431.1"/>
    <property type="molecule type" value="Genomic_DNA"/>
</dbReference>
<gene>
    <name evidence="1" type="ORF">JOC95_000273</name>
</gene>
<dbReference type="Proteomes" id="UP000737402">
    <property type="component" value="Unassembled WGS sequence"/>
</dbReference>
<organism evidence="1 2">
    <name type="scientific">Sutcliffiella tianshenii</name>
    <dbReference type="NCBI Taxonomy" id="1463404"/>
    <lineage>
        <taxon>Bacteria</taxon>
        <taxon>Bacillati</taxon>
        <taxon>Bacillota</taxon>
        <taxon>Bacilli</taxon>
        <taxon>Bacillales</taxon>
        <taxon>Bacillaceae</taxon>
        <taxon>Sutcliffiella</taxon>
    </lineage>
</organism>
<evidence type="ECO:0000313" key="2">
    <source>
        <dbReference type="Proteomes" id="UP000737402"/>
    </source>
</evidence>
<keyword evidence="2" id="KW-1185">Reference proteome</keyword>
<proteinExistence type="predicted"/>
<protein>
    <submittedName>
        <fullName evidence="1">Uncharacterized protein</fullName>
    </submittedName>
</protein>
<sequence>MLAFLLFGGDVGWVVDGCDVTMRGGRRQLHDDAV</sequence>
<comment type="caution">
    <text evidence="1">The sequence shown here is derived from an EMBL/GenBank/DDBJ whole genome shotgun (WGS) entry which is preliminary data.</text>
</comment>
<reference evidence="1 2" key="1">
    <citation type="submission" date="2021-01" db="EMBL/GenBank/DDBJ databases">
        <title>Genomic Encyclopedia of Type Strains, Phase IV (KMG-IV): sequencing the most valuable type-strain genomes for metagenomic binning, comparative biology and taxonomic classification.</title>
        <authorList>
            <person name="Goeker M."/>
        </authorList>
    </citation>
    <scope>NUCLEOTIDE SEQUENCE [LARGE SCALE GENOMIC DNA]</scope>
    <source>
        <strain evidence="1 2">DSM 25879</strain>
    </source>
</reference>
<accession>A0ABS2NUU3</accession>
<evidence type="ECO:0000313" key="1">
    <source>
        <dbReference type="EMBL" id="MBM7618431.1"/>
    </source>
</evidence>